<feature type="chain" id="PRO_5002357612" description="RING-type E3 ubiquitin transferase" evidence="8">
    <location>
        <begin position="28"/>
        <end position="152"/>
    </location>
</feature>
<name>A0A0E0DSX0_9ORYZ</name>
<sequence length="152" mass="16645">MPFSLLLFTGAVAGVAMLVLPWWCAVGEDDDTYIDGVVDDSYDSDSWYTDYSDEDGDDEGGDNEDGLTPDELRRLPWFAYCGGGSGGGGGRCCSICLEEMRDGERCRRPGRCRHAFHAACVDEWLTTRRTCPCCRELVLVPPAAGLAAPTYR</sequence>
<dbReference type="PANTHER" id="PTHR14155">
    <property type="entry name" value="RING FINGER DOMAIN-CONTAINING"/>
    <property type="match status" value="1"/>
</dbReference>
<dbReference type="GO" id="GO:0061630">
    <property type="term" value="F:ubiquitin protein ligase activity"/>
    <property type="evidence" value="ECO:0007669"/>
    <property type="project" value="UniProtKB-EC"/>
</dbReference>
<dbReference type="SMART" id="SM00184">
    <property type="entry name" value="RING"/>
    <property type="match status" value="1"/>
</dbReference>
<dbReference type="AlphaFoldDB" id="A0A0E0DSX0"/>
<comment type="similarity">
    <text evidence="6">Belongs to the RING-type zinc finger family. ATL subfamily.</text>
</comment>
<dbReference type="EC" id="2.3.2.27" evidence="2"/>
<dbReference type="eggNOG" id="KOG0800">
    <property type="taxonomic scope" value="Eukaryota"/>
</dbReference>
<keyword evidence="5" id="KW-0862">Zinc</keyword>
<dbReference type="SUPFAM" id="SSF57850">
    <property type="entry name" value="RING/U-box"/>
    <property type="match status" value="1"/>
</dbReference>
<evidence type="ECO:0000256" key="8">
    <source>
        <dbReference type="SAM" id="SignalP"/>
    </source>
</evidence>
<dbReference type="HOGENOM" id="CLU_1770893_0_0_1"/>
<comment type="catalytic activity">
    <reaction evidence="1">
        <text>S-ubiquitinyl-[E2 ubiquitin-conjugating enzyme]-L-cysteine + [acceptor protein]-L-lysine = [E2 ubiquitin-conjugating enzyme]-L-cysteine + N(6)-ubiquitinyl-[acceptor protein]-L-lysine.</text>
        <dbReference type="EC" id="2.3.2.27"/>
    </reaction>
</comment>
<keyword evidence="4 7" id="KW-0863">Zinc-finger</keyword>
<dbReference type="InterPro" id="IPR053238">
    <property type="entry name" value="RING-H2_zinc_finger"/>
</dbReference>
<feature type="domain" description="RING-type" evidence="9">
    <location>
        <begin position="93"/>
        <end position="135"/>
    </location>
</feature>
<dbReference type="Gramene" id="OMERI05G17720.1">
    <property type="protein sequence ID" value="OMERI05G17720.1"/>
    <property type="gene ID" value="OMERI05G17720"/>
</dbReference>
<keyword evidence="3" id="KW-0479">Metal-binding</keyword>
<evidence type="ECO:0000259" key="9">
    <source>
        <dbReference type="PROSITE" id="PS50089"/>
    </source>
</evidence>
<evidence type="ECO:0000256" key="5">
    <source>
        <dbReference type="ARBA" id="ARBA00022833"/>
    </source>
</evidence>
<keyword evidence="8" id="KW-0732">Signal</keyword>
<reference evidence="10" key="2">
    <citation type="submission" date="2018-05" db="EMBL/GenBank/DDBJ databases">
        <title>OmerRS3 (Oryza meridionalis Reference Sequence Version 3).</title>
        <authorList>
            <person name="Zhang J."/>
            <person name="Kudrna D."/>
            <person name="Lee S."/>
            <person name="Talag J."/>
            <person name="Welchert J."/>
            <person name="Wing R.A."/>
        </authorList>
    </citation>
    <scope>NUCLEOTIDE SEQUENCE [LARGE SCALE GENOMIC DNA]</scope>
    <source>
        <strain evidence="10">cv. OR44</strain>
    </source>
</reference>
<evidence type="ECO:0000313" key="10">
    <source>
        <dbReference type="EnsemblPlants" id="OMERI05G17720.1"/>
    </source>
</evidence>
<dbReference type="Pfam" id="PF13639">
    <property type="entry name" value="zf-RING_2"/>
    <property type="match status" value="1"/>
</dbReference>
<evidence type="ECO:0000256" key="7">
    <source>
        <dbReference type="PROSITE-ProRule" id="PRU00175"/>
    </source>
</evidence>
<dbReference type="GO" id="GO:0008270">
    <property type="term" value="F:zinc ion binding"/>
    <property type="evidence" value="ECO:0007669"/>
    <property type="project" value="UniProtKB-KW"/>
</dbReference>
<evidence type="ECO:0000256" key="6">
    <source>
        <dbReference type="ARBA" id="ARBA00024209"/>
    </source>
</evidence>
<evidence type="ECO:0000313" key="11">
    <source>
        <dbReference type="Proteomes" id="UP000008021"/>
    </source>
</evidence>
<evidence type="ECO:0000256" key="2">
    <source>
        <dbReference type="ARBA" id="ARBA00012483"/>
    </source>
</evidence>
<evidence type="ECO:0000256" key="3">
    <source>
        <dbReference type="ARBA" id="ARBA00022723"/>
    </source>
</evidence>
<dbReference type="Proteomes" id="UP000008021">
    <property type="component" value="Chromosome 5"/>
</dbReference>
<organism evidence="10">
    <name type="scientific">Oryza meridionalis</name>
    <dbReference type="NCBI Taxonomy" id="40149"/>
    <lineage>
        <taxon>Eukaryota</taxon>
        <taxon>Viridiplantae</taxon>
        <taxon>Streptophyta</taxon>
        <taxon>Embryophyta</taxon>
        <taxon>Tracheophyta</taxon>
        <taxon>Spermatophyta</taxon>
        <taxon>Magnoliopsida</taxon>
        <taxon>Liliopsida</taxon>
        <taxon>Poales</taxon>
        <taxon>Poaceae</taxon>
        <taxon>BOP clade</taxon>
        <taxon>Oryzoideae</taxon>
        <taxon>Oryzeae</taxon>
        <taxon>Oryzinae</taxon>
        <taxon>Oryza</taxon>
    </lineage>
</organism>
<reference evidence="10" key="1">
    <citation type="submission" date="2015-04" db="UniProtKB">
        <authorList>
            <consortium name="EnsemblPlants"/>
        </authorList>
    </citation>
    <scope>IDENTIFICATION</scope>
</reference>
<accession>A0A0E0DSX0</accession>
<keyword evidence="11" id="KW-1185">Reference proteome</keyword>
<dbReference type="STRING" id="40149.A0A0E0DSX0"/>
<evidence type="ECO:0000256" key="4">
    <source>
        <dbReference type="ARBA" id="ARBA00022771"/>
    </source>
</evidence>
<proteinExistence type="inferred from homology"/>
<feature type="signal peptide" evidence="8">
    <location>
        <begin position="1"/>
        <end position="27"/>
    </location>
</feature>
<protein>
    <recommendedName>
        <fullName evidence="2">RING-type E3 ubiquitin transferase</fullName>
        <ecNumber evidence="2">2.3.2.27</ecNumber>
    </recommendedName>
</protein>
<dbReference type="InterPro" id="IPR013083">
    <property type="entry name" value="Znf_RING/FYVE/PHD"/>
</dbReference>
<dbReference type="EnsemblPlants" id="OMERI05G17720.1">
    <property type="protein sequence ID" value="OMERI05G17720.1"/>
    <property type="gene ID" value="OMERI05G17720"/>
</dbReference>
<dbReference type="Gene3D" id="3.30.40.10">
    <property type="entry name" value="Zinc/RING finger domain, C3HC4 (zinc finger)"/>
    <property type="match status" value="1"/>
</dbReference>
<evidence type="ECO:0000256" key="1">
    <source>
        <dbReference type="ARBA" id="ARBA00000900"/>
    </source>
</evidence>
<dbReference type="PANTHER" id="PTHR14155:SF522">
    <property type="entry name" value="OS06G0537600 PROTEIN"/>
    <property type="match status" value="1"/>
</dbReference>
<dbReference type="PROSITE" id="PS50089">
    <property type="entry name" value="ZF_RING_2"/>
    <property type="match status" value="1"/>
</dbReference>
<dbReference type="InterPro" id="IPR001841">
    <property type="entry name" value="Znf_RING"/>
</dbReference>